<dbReference type="NCBIfam" id="TIGR01325">
    <property type="entry name" value="O_suc_HS_sulf"/>
    <property type="match status" value="1"/>
</dbReference>
<dbReference type="InterPro" id="IPR015424">
    <property type="entry name" value="PyrdxlP-dep_Trfase"/>
</dbReference>
<dbReference type="Pfam" id="PF01053">
    <property type="entry name" value="Cys_Met_Meta_PP"/>
    <property type="match status" value="1"/>
</dbReference>
<dbReference type="Gene3D" id="3.40.640.10">
    <property type="entry name" value="Type I PLP-dependent aspartate aminotransferase-like (Major domain)"/>
    <property type="match status" value="1"/>
</dbReference>
<comment type="cofactor">
    <cofactor evidence="1 3 4">
        <name>pyridoxal 5'-phosphate</name>
        <dbReference type="ChEBI" id="CHEBI:597326"/>
    </cofactor>
</comment>
<keyword evidence="3" id="KW-0028">Amino-acid biosynthesis</keyword>
<evidence type="ECO:0000313" key="6">
    <source>
        <dbReference type="Proteomes" id="UP000715965"/>
    </source>
</evidence>
<dbReference type="Proteomes" id="UP000715965">
    <property type="component" value="Unassembled WGS sequence"/>
</dbReference>
<dbReference type="InterPro" id="IPR000277">
    <property type="entry name" value="Cys/Met-Metab_PyrdxlP-dep_enz"/>
</dbReference>
<protein>
    <recommendedName>
        <fullName evidence="3">O-succinylhomoserine sulfhydrylase</fullName>
        <shortName evidence="3">OSH sulfhydrylase</shortName>
        <shortName evidence="3">OSHS sulfhydrylase</shortName>
        <ecNumber evidence="3">2.5.1.-</ecNumber>
    </recommendedName>
</protein>
<keyword evidence="3" id="KW-0808">Transferase</keyword>
<evidence type="ECO:0000256" key="4">
    <source>
        <dbReference type="RuleBase" id="RU362118"/>
    </source>
</evidence>
<evidence type="ECO:0000256" key="1">
    <source>
        <dbReference type="ARBA" id="ARBA00001933"/>
    </source>
</evidence>
<evidence type="ECO:0000256" key="2">
    <source>
        <dbReference type="ARBA" id="ARBA00022898"/>
    </source>
</evidence>
<reference evidence="5 6" key="1">
    <citation type="submission" date="2020-10" db="EMBL/GenBank/DDBJ databases">
        <title>Draft genome of Ramlibacter aquaticus LMG 30558.</title>
        <authorList>
            <person name="Props R."/>
        </authorList>
    </citation>
    <scope>NUCLEOTIDE SEQUENCE [LARGE SCALE GENOMIC DNA]</scope>
    <source>
        <strain evidence="5 6">LMG 30558</strain>
    </source>
</reference>
<comment type="pathway">
    <text evidence="3">Amino-acid biosynthesis; L-methionine biosynthesis via de novo pathway; L-homocysteine from O-succinyl-L-homoserine: step 1/1.</text>
</comment>
<dbReference type="PIRSF" id="PIRSF001434">
    <property type="entry name" value="CGS"/>
    <property type="match status" value="1"/>
</dbReference>
<dbReference type="PANTHER" id="PTHR11808">
    <property type="entry name" value="TRANS-SULFURATION ENZYME FAMILY MEMBER"/>
    <property type="match status" value="1"/>
</dbReference>
<dbReference type="NCBIfam" id="NF006003">
    <property type="entry name" value="PRK08133.1"/>
    <property type="match status" value="1"/>
</dbReference>
<dbReference type="RefSeq" id="WP_193780902.1">
    <property type="nucleotide sequence ID" value="NZ_JADDOJ010000047.1"/>
</dbReference>
<dbReference type="EMBL" id="JADDOJ010000047">
    <property type="protein sequence ID" value="MBE7941362.1"/>
    <property type="molecule type" value="Genomic_DNA"/>
</dbReference>
<dbReference type="InterPro" id="IPR006234">
    <property type="entry name" value="O-succ-hSer_sulfhydrylase"/>
</dbReference>
<gene>
    <name evidence="3" type="primary">metZ</name>
    <name evidence="5" type="ORF">IM725_12345</name>
</gene>
<keyword evidence="3" id="KW-0486">Methionine biosynthesis</keyword>
<dbReference type="EC" id="2.5.1.-" evidence="3"/>
<feature type="modified residue" description="N6-(pyridoxal phosphate)lysine" evidence="3">
    <location>
        <position position="214"/>
    </location>
</feature>
<dbReference type="PANTHER" id="PTHR11808:SF80">
    <property type="entry name" value="CYSTATHIONINE GAMMA-LYASE"/>
    <property type="match status" value="1"/>
</dbReference>
<dbReference type="InterPro" id="IPR054542">
    <property type="entry name" value="Cys_met_metab_PP"/>
</dbReference>
<dbReference type="InterPro" id="IPR015422">
    <property type="entry name" value="PyrdxlP-dep_Trfase_small"/>
</dbReference>
<organism evidence="5 6">
    <name type="scientific">Ramlibacter aquaticus</name>
    <dbReference type="NCBI Taxonomy" id="2780094"/>
    <lineage>
        <taxon>Bacteria</taxon>
        <taxon>Pseudomonadati</taxon>
        <taxon>Pseudomonadota</taxon>
        <taxon>Betaproteobacteria</taxon>
        <taxon>Burkholderiales</taxon>
        <taxon>Comamonadaceae</taxon>
        <taxon>Ramlibacter</taxon>
    </lineage>
</organism>
<accession>A0ABR9SH38</accession>
<sequence length="406" mass="43142">MAEERKGLPPGLHRDTLAVRAAVDKSQYGENSETLYLTSSFTQPDSATAARRFAGEEDGFIYSRFSNPTVASMEMRLAALEGTEACVGTASGMGAILLLCMGLLKSGDHVVCSRSVFGSTIKLIATEFGKFGVESTFVSQTDLAEWKAAMKPNTKLLFAETPTNPLTEVCDIRALADIAHDGSALLAVDNCFCSPALQQPAALGADIVIHSGTKYLDGQGRVVAGALCASESLIKGKLIPVMRSAGISLSPFNAWVVLKGLETLGIRMEAQSKRALELAQWLKTHPAVERVYYPGLASHPQHALAMAQQSGQGGAVLSFDVKAANPQQARERAFHVADSTRLLSVTANLGDVKSIITHPASTSHGRLSEDQRAAAGIRQNLLRVAVGLEHVGDLKDDLSRGLDTLS</sequence>
<evidence type="ECO:0000256" key="3">
    <source>
        <dbReference type="HAMAP-Rule" id="MF_02056"/>
    </source>
</evidence>
<dbReference type="PROSITE" id="PS00868">
    <property type="entry name" value="CYS_MET_METAB_PP"/>
    <property type="match status" value="1"/>
</dbReference>
<proteinExistence type="inferred from homology"/>
<comment type="catalytic activity">
    <reaction evidence="3">
        <text>O-succinyl-L-homoserine + hydrogen sulfide = L-homocysteine + succinate</text>
        <dbReference type="Rhea" id="RHEA:27826"/>
        <dbReference type="ChEBI" id="CHEBI:29919"/>
        <dbReference type="ChEBI" id="CHEBI:30031"/>
        <dbReference type="ChEBI" id="CHEBI:57661"/>
        <dbReference type="ChEBI" id="CHEBI:58199"/>
    </reaction>
</comment>
<evidence type="ECO:0000313" key="5">
    <source>
        <dbReference type="EMBL" id="MBE7941362.1"/>
    </source>
</evidence>
<name>A0ABR9SH38_9BURK</name>
<comment type="function">
    <text evidence="3">Catalyzes the formation of L-homocysteine from O-succinyl-L-homoserine (OSHS) and hydrogen sulfide.</text>
</comment>
<dbReference type="Gene3D" id="3.90.1150.10">
    <property type="entry name" value="Aspartate Aminotransferase, domain 1"/>
    <property type="match status" value="1"/>
</dbReference>
<dbReference type="SUPFAM" id="SSF53383">
    <property type="entry name" value="PLP-dependent transferases"/>
    <property type="match status" value="1"/>
</dbReference>
<dbReference type="CDD" id="cd00614">
    <property type="entry name" value="CGS_like"/>
    <property type="match status" value="1"/>
</dbReference>
<comment type="caution">
    <text evidence="5">The sequence shown here is derived from an EMBL/GenBank/DDBJ whole genome shotgun (WGS) entry which is preliminary data.</text>
</comment>
<dbReference type="InterPro" id="IPR015421">
    <property type="entry name" value="PyrdxlP-dep_Trfase_major"/>
</dbReference>
<comment type="similarity">
    <text evidence="3">Belongs to the trans-sulfuration enzymes family. MetZ subfamily.</text>
</comment>
<keyword evidence="6" id="KW-1185">Reference proteome</keyword>
<keyword evidence="2 3" id="KW-0663">Pyridoxal phosphate</keyword>
<comment type="subunit">
    <text evidence="3">Homotetramer.</text>
</comment>
<dbReference type="HAMAP" id="MF_02056">
    <property type="entry name" value="MetZ"/>
    <property type="match status" value="1"/>
</dbReference>